<accession>A0A8H2WZ18</accession>
<gene>
    <name evidence="2" type="ORF">RDB_LOCUS46733</name>
</gene>
<dbReference type="Proteomes" id="UP000663843">
    <property type="component" value="Unassembled WGS sequence"/>
</dbReference>
<organism evidence="2 3">
    <name type="scientific">Rhizoctonia solani</name>
    <dbReference type="NCBI Taxonomy" id="456999"/>
    <lineage>
        <taxon>Eukaryota</taxon>
        <taxon>Fungi</taxon>
        <taxon>Dikarya</taxon>
        <taxon>Basidiomycota</taxon>
        <taxon>Agaricomycotina</taxon>
        <taxon>Agaricomycetes</taxon>
        <taxon>Cantharellales</taxon>
        <taxon>Ceratobasidiaceae</taxon>
        <taxon>Rhizoctonia</taxon>
    </lineage>
</organism>
<dbReference type="PANTHER" id="PTHR37844">
    <property type="entry name" value="SER/THR PROTEIN PHOSPHATASE SUPERFAMILY (AFU_ORTHOLOGUE AFUA_1G14840)"/>
    <property type="match status" value="1"/>
</dbReference>
<protein>
    <recommendedName>
        <fullName evidence="4">Calcineurin-like phosphoesterase domain-containing protein</fullName>
    </recommendedName>
</protein>
<dbReference type="AlphaFoldDB" id="A0A8H2WZ18"/>
<evidence type="ECO:0008006" key="4">
    <source>
        <dbReference type="Google" id="ProtNLM"/>
    </source>
</evidence>
<reference evidence="2" key="1">
    <citation type="submission" date="2021-01" db="EMBL/GenBank/DDBJ databases">
        <authorList>
            <person name="Kaushik A."/>
        </authorList>
    </citation>
    <scope>NUCLEOTIDE SEQUENCE</scope>
    <source>
        <strain evidence="2">AG2-2IIIB</strain>
    </source>
</reference>
<name>A0A8H2WZ18_9AGAM</name>
<comment type="caution">
    <text evidence="2">The sequence shown here is derived from an EMBL/GenBank/DDBJ whole genome shotgun (WGS) entry which is preliminary data.</text>
</comment>
<feature type="region of interest" description="Disordered" evidence="1">
    <location>
        <begin position="215"/>
        <end position="265"/>
    </location>
</feature>
<feature type="compositionally biased region" description="Low complexity" evidence="1">
    <location>
        <begin position="243"/>
        <end position="259"/>
    </location>
</feature>
<evidence type="ECO:0000256" key="1">
    <source>
        <dbReference type="SAM" id="MobiDB-lite"/>
    </source>
</evidence>
<proteinExistence type="predicted"/>
<dbReference type="PANTHER" id="PTHR37844:SF2">
    <property type="entry name" value="SER_THR PROTEIN PHOSPHATASE SUPERFAMILY (AFU_ORTHOLOGUE AFUA_1G14840)"/>
    <property type="match status" value="1"/>
</dbReference>
<evidence type="ECO:0000313" key="3">
    <source>
        <dbReference type="Proteomes" id="UP000663843"/>
    </source>
</evidence>
<feature type="compositionally biased region" description="Polar residues" evidence="1">
    <location>
        <begin position="407"/>
        <end position="416"/>
    </location>
</feature>
<evidence type="ECO:0000313" key="2">
    <source>
        <dbReference type="EMBL" id="CAE6413690.1"/>
    </source>
</evidence>
<feature type="region of interest" description="Disordered" evidence="1">
    <location>
        <begin position="392"/>
        <end position="416"/>
    </location>
</feature>
<dbReference type="EMBL" id="CAJMWT010001661">
    <property type="protein sequence ID" value="CAE6413690.1"/>
    <property type="molecule type" value="Genomic_DNA"/>
</dbReference>
<sequence>MKLQIMSDAHMQVDCGFGREYGRLDFPVAAPNLVLLGGMGRICDTELQDFIVLQLTRFERIFYVMGIDEFHQSTVPIGRQRMQEFADNLNKSPPIKLSSGETVNKLGIFHYLHRTRIDVEDVTILGCTLWRGLGENSSEARGRTGGYRPIGDLFAEEETVERDLDLAWLQSQLEACANGEAAVVVACESEAAALDPEQPPVDLAAISIDEGDIYNDVEISPPTKPVDLPGDQSSENAPPANQLPLEPLGPTSTTTPSLSKRQGPPRRVIIFTAHPPTSAGTRVPNFGRTRDDPTKEAAVVLQDRQCWALDNGYDNGVVVSSRLHESDDPRPQAGDSMLAEAGQVIDTETSETLPCGHDNGFTGDPYRPPGVALWAFGYTEWSCDSGYEPRLTMPLASDPKGKKPETAEQSTTKRNQCPQCNRVAAPIRFVSNQRGQQWERKLVPYVDVPATWRAFDEAFVVDV</sequence>